<evidence type="ECO:0000313" key="4">
    <source>
        <dbReference type="EMBL" id="KOO33350.1"/>
    </source>
</evidence>
<name>A0A0M0K3F7_9EUKA</name>
<feature type="compositionally biased region" description="Polar residues" evidence="2">
    <location>
        <begin position="563"/>
        <end position="575"/>
    </location>
</feature>
<dbReference type="GO" id="GO:0008270">
    <property type="term" value="F:zinc ion binding"/>
    <property type="evidence" value="ECO:0007669"/>
    <property type="project" value="UniProtKB-KW"/>
</dbReference>
<keyword evidence="1" id="KW-0862">Zinc</keyword>
<evidence type="ECO:0000256" key="2">
    <source>
        <dbReference type="SAM" id="MobiDB-lite"/>
    </source>
</evidence>
<proteinExistence type="predicted"/>
<dbReference type="AlphaFoldDB" id="A0A0M0K3F7"/>
<dbReference type="InterPro" id="IPR000571">
    <property type="entry name" value="Znf_CCCH"/>
</dbReference>
<dbReference type="Proteomes" id="UP000037460">
    <property type="component" value="Unassembled WGS sequence"/>
</dbReference>
<gene>
    <name evidence="4" type="ORF">Ctob_014944</name>
</gene>
<feature type="region of interest" description="Disordered" evidence="2">
    <location>
        <begin position="209"/>
        <end position="268"/>
    </location>
</feature>
<feature type="region of interest" description="Disordered" evidence="2">
    <location>
        <begin position="1"/>
        <end position="27"/>
    </location>
</feature>
<keyword evidence="1" id="KW-0863">Zinc-finger</keyword>
<protein>
    <recommendedName>
        <fullName evidence="3">C3H1-type domain-containing protein</fullName>
    </recommendedName>
</protein>
<feature type="region of interest" description="Disordered" evidence="2">
    <location>
        <begin position="561"/>
        <end position="590"/>
    </location>
</feature>
<organism evidence="4 5">
    <name type="scientific">Chrysochromulina tobinii</name>
    <dbReference type="NCBI Taxonomy" id="1460289"/>
    <lineage>
        <taxon>Eukaryota</taxon>
        <taxon>Haptista</taxon>
        <taxon>Haptophyta</taxon>
        <taxon>Prymnesiophyceae</taxon>
        <taxon>Prymnesiales</taxon>
        <taxon>Chrysochromulinaceae</taxon>
        <taxon>Chrysochromulina</taxon>
    </lineage>
</organism>
<feature type="compositionally biased region" description="Low complexity" evidence="2">
    <location>
        <begin position="608"/>
        <end position="622"/>
    </location>
</feature>
<comment type="caution">
    <text evidence="4">The sequence shown here is derived from an EMBL/GenBank/DDBJ whole genome shotgun (WGS) entry which is preliminary data.</text>
</comment>
<feature type="region of interest" description="Disordered" evidence="2">
    <location>
        <begin position="608"/>
        <end position="628"/>
    </location>
</feature>
<evidence type="ECO:0000259" key="3">
    <source>
        <dbReference type="PROSITE" id="PS50103"/>
    </source>
</evidence>
<dbReference type="Pfam" id="PF10513">
    <property type="entry name" value="EPL1"/>
    <property type="match status" value="1"/>
</dbReference>
<keyword evidence="1" id="KW-0479">Metal-binding</keyword>
<feature type="compositionally biased region" description="Basic and acidic residues" evidence="2">
    <location>
        <begin position="774"/>
        <end position="794"/>
    </location>
</feature>
<feature type="region of interest" description="Disordered" evidence="2">
    <location>
        <begin position="758"/>
        <end position="794"/>
    </location>
</feature>
<feature type="compositionally biased region" description="Basic residues" evidence="2">
    <location>
        <begin position="248"/>
        <end position="257"/>
    </location>
</feature>
<dbReference type="InterPro" id="IPR019542">
    <property type="entry name" value="Enhancer_polycomb-like_N"/>
</dbReference>
<sequence>MPDDLAVESAPPTGADFGPSSPLAGSTVREIRQRPLDIDKEIPLLFVDDGPSAEAPLPYAVAAAAIAPGEGGVLAGVGASRQASANAIGSLASTSSPHMNTRDAGTVEIPQCVVTEGWEAPLAARKFKRPAHMIRFRSQPSHNVVEYELDDEDLAWLAVFNQGSRQPLLDEEQLEVLLDTLEKASFKALHSTSSQRLLLASHVPLPMMAPAHPKPVSPKLPRHPKLDRPPPPTDLELANSPVGMCRRSPQKLPRHPKPDRPPPPTDLELANLPAGLCRRYQQGKCHKGRSCKWKHETWSELAARWERWQIPDGACGGAAGSSTAAPAAAFAYARASASVSGSATRSAISQIECLSTKVEDDSLSSLFASELGVVSALELVPPALVARAAALCADVANGDAAMLFNGMDGNFVLDGLSEFGAPSEEADSASANGQGTFTAAGGASVPVAGHGADPSGFDGDGDAVLLNLAGAADGAAMGLGDLAAGSGFGFGFSADASGELVDGQISSRGPDVISSGEFADGLALNKSRSVVIKMDGAATMKAEAADGDGESSTVIKLEGLQDDGTSSGLVSSRQQPECGAGPSSSELLLPLADGEGSADALATTALSTTTTAGIPSEPSAEPESSHVEGGALAASSLGIVEGTENNEYGVARVSVRELLRLHCNAARVQTAVYEHWLLKRRRDKEQLPLLNRLRQEAAQMRARQAHLSLAHADVRGLRLHLQRVRRLLALVKRREKLKAQISALGQAHFEAEVKLLRKSGQGASPKAGGRGKGAKAEAKEAMENSPPSEDRMVR</sequence>
<feature type="domain" description="C3H1-type" evidence="3">
    <location>
        <begin position="271"/>
        <end position="298"/>
    </location>
</feature>
<keyword evidence="5" id="KW-1185">Reference proteome</keyword>
<evidence type="ECO:0000256" key="1">
    <source>
        <dbReference type="PROSITE-ProRule" id="PRU00723"/>
    </source>
</evidence>
<accession>A0A0M0K3F7</accession>
<reference evidence="5" key="1">
    <citation type="journal article" date="2015" name="PLoS Genet.">
        <title>Genome Sequence and Transcriptome Analyses of Chrysochromulina tobin: Metabolic Tools for Enhanced Algal Fitness in the Prominent Order Prymnesiales (Haptophyceae).</title>
        <authorList>
            <person name="Hovde B.T."/>
            <person name="Deodato C.R."/>
            <person name="Hunsperger H.M."/>
            <person name="Ryken S.A."/>
            <person name="Yost W."/>
            <person name="Jha R.K."/>
            <person name="Patterson J."/>
            <person name="Monnat R.J. Jr."/>
            <person name="Barlow S.B."/>
            <person name="Starkenburg S.R."/>
            <person name="Cattolico R.A."/>
        </authorList>
    </citation>
    <scope>NUCLEOTIDE SEQUENCE</scope>
    <source>
        <strain evidence="5">CCMP291</strain>
    </source>
</reference>
<dbReference type="PROSITE" id="PS50103">
    <property type="entry name" value="ZF_C3H1"/>
    <property type="match status" value="1"/>
</dbReference>
<evidence type="ECO:0000313" key="5">
    <source>
        <dbReference type="Proteomes" id="UP000037460"/>
    </source>
</evidence>
<feature type="zinc finger region" description="C3H1-type" evidence="1">
    <location>
        <begin position="271"/>
        <end position="298"/>
    </location>
</feature>
<dbReference type="EMBL" id="JWZX01001541">
    <property type="protein sequence ID" value="KOO33350.1"/>
    <property type="molecule type" value="Genomic_DNA"/>
</dbReference>